<keyword evidence="1" id="KW-0472">Membrane</keyword>
<keyword evidence="1" id="KW-0812">Transmembrane</keyword>
<evidence type="ECO:0000313" key="3">
    <source>
        <dbReference type="Proteomes" id="UP001634007"/>
    </source>
</evidence>
<comment type="caution">
    <text evidence="2">The sequence shown here is derived from an EMBL/GenBank/DDBJ whole genome shotgun (WGS) entry which is preliminary data.</text>
</comment>
<dbReference type="Pfam" id="PF03140">
    <property type="entry name" value="DUF247"/>
    <property type="match status" value="1"/>
</dbReference>
<keyword evidence="3" id="KW-1185">Reference proteome</keyword>
<gene>
    <name evidence="2" type="ORF">ACJRO7_020249</name>
</gene>
<evidence type="ECO:0000313" key="2">
    <source>
        <dbReference type="EMBL" id="KAL3738844.1"/>
    </source>
</evidence>
<dbReference type="PANTHER" id="PTHR31170:SF25">
    <property type="entry name" value="BNAA09G04570D PROTEIN"/>
    <property type="match status" value="1"/>
</dbReference>
<keyword evidence="1" id="KW-1133">Transmembrane helix</keyword>
<reference evidence="2 3" key="1">
    <citation type="submission" date="2024-11" db="EMBL/GenBank/DDBJ databases">
        <title>Chromosome-level genome assembly of Eucalyptus globulus Labill. provides insights into its genome evolution.</title>
        <authorList>
            <person name="Li X."/>
        </authorList>
    </citation>
    <scope>NUCLEOTIDE SEQUENCE [LARGE SCALE GENOMIC DNA]</scope>
    <source>
        <strain evidence="2">CL2024</strain>
        <tissue evidence="2">Fresh tender leaves</tissue>
    </source>
</reference>
<organism evidence="2 3">
    <name type="scientific">Eucalyptus globulus</name>
    <name type="common">Tasmanian blue gum</name>
    <dbReference type="NCBI Taxonomy" id="34317"/>
    <lineage>
        <taxon>Eukaryota</taxon>
        <taxon>Viridiplantae</taxon>
        <taxon>Streptophyta</taxon>
        <taxon>Embryophyta</taxon>
        <taxon>Tracheophyta</taxon>
        <taxon>Spermatophyta</taxon>
        <taxon>Magnoliopsida</taxon>
        <taxon>eudicotyledons</taxon>
        <taxon>Gunneridae</taxon>
        <taxon>Pentapetalae</taxon>
        <taxon>rosids</taxon>
        <taxon>malvids</taxon>
        <taxon>Myrtales</taxon>
        <taxon>Myrtaceae</taxon>
        <taxon>Myrtoideae</taxon>
        <taxon>Eucalypteae</taxon>
        <taxon>Eucalyptus</taxon>
    </lineage>
</organism>
<protein>
    <submittedName>
        <fullName evidence="2">Uncharacterized protein</fullName>
    </submittedName>
</protein>
<dbReference type="PANTHER" id="PTHR31170">
    <property type="entry name" value="BNAC04G53230D PROTEIN"/>
    <property type="match status" value="1"/>
</dbReference>
<evidence type="ECO:0000256" key="1">
    <source>
        <dbReference type="SAM" id="Phobius"/>
    </source>
</evidence>
<dbReference type="Proteomes" id="UP001634007">
    <property type="component" value="Unassembled WGS sequence"/>
</dbReference>
<feature type="transmembrane region" description="Helical" evidence="1">
    <location>
        <begin position="449"/>
        <end position="474"/>
    </location>
</feature>
<sequence>MAAVESGLPQVQKEPSEALQIGVKSNGIESIPKDELRLSSSECVVSIKEILAQPCQDDEERPWEKLSIYQIPLYLKNGEDKAYVPQIVSLGPYHHGKEPLRPMEQHKLRCLRCILKRFNHDIGPYLDSVKKEEEAARACYEGTISMSSDDFVQMMVLDGCFVIELLRGVSMGFEELGYSPNDPIFSMRLLMVKIQQDMIMLENQIPLSILDLLLGLQLGVLIPGLVARLSMQFFDSLHPNFSGEWIFNRSSNLGRLHCLGVFWQSMLPFNSTRSETKQQPRSWKLFIRCLTELRDARIKIRLTYTDNWGDIRFRDRILWIPQLVIHDGTRSLFLNLIAFEQCHFNCSNYVTSYVVFMHNLIKSPEDVRYLRNKRIIMHCLGSDAGVVDLFNELSQKVALDIEDSYLYDLSTEVELRCFNWYSRIESLQIKCKKWKAILKHKYFDSPWSIISLIAAFILLVLTFIQSLYAVYGYYKVGY</sequence>
<proteinExistence type="predicted"/>
<dbReference type="AlphaFoldDB" id="A0ABD3KFY8"/>
<dbReference type="EMBL" id="JBJKBG010000005">
    <property type="protein sequence ID" value="KAL3738844.1"/>
    <property type="molecule type" value="Genomic_DNA"/>
</dbReference>
<dbReference type="InterPro" id="IPR004158">
    <property type="entry name" value="DUF247_pln"/>
</dbReference>
<accession>A0ABD3KFY8</accession>
<name>A0ABD3KFY8_EUCGL</name>